<organism evidence="1 2">
    <name type="scientific">Hymenobacter edaphi</name>
    <dbReference type="NCBI Taxonomy" id="2211146"/>
    <lineage>
        <taxon>Bacteria</taxon>
        <taxon>Pseudomonadati</taxon>
        <taxon>Bacteroidota</taxon>
        <taxon>Cytophagia</taxon>
        <taxon>Cytophagales</taxon>
        <taxon>Hymenobacteraceae</taxon>
        <taxon>Hymenobacter</taxon>
    </lineage>
</organism>
<proteinExistence type="predicted"/>
<reference evidence="2" key="1">
    <citation type="submission" date="2018-05" db="EMBL/GenBank/DDBJ databases">
        <authorList>
            <person name="Nie L."/>
        </authorList>
    </citation>
    <scope>NUCLEOTIDE SEQUENCE [LARGE SCALE GENOMIC DNA]</scope>
    <source>
        <strain evidence="2">NL</strain>
    </source>
</reference>
<evidence type="ECO:0000313" key="1">
    <source>
        <dbReference type="EMBL" id="RAK69884.1"/>
    </source>
</evidence>
<keyword evidence="2" id="KW-1185">Reference proteome</keyword>
<accession>A0A328BVK6</accession>
<gene>
    <name evidence="1" type="ORF">DLM85_03235</name>
</gene>
<dbReference type="EMBL" id="QHKM01000001">
    <property type="protein sequence ID" value="RAK69884.1"/>
    <property type="molecule type" value="Genomic_DNA"/>
</dbReference>
<comment type="caution">
    <text evidence="1">The sequence shown here is derived from an EMBL/GenBank/DDBJ whole genome shotgun (WGS) entry which is preliminary data.</text>
</comment>
<protein>
    <submittedName>
        <fullName evidence="1">Uncharacterized protein</fullName>
    </submittedName>
</protein>
<dbReference type="AlphaFoldDB" id="A0A328BVK6"/>
<evidence type="ECO:0000313" key="2">
    <source>
        <dbReference type="Proteomes" id="UP000248553"/>
    </source>
</evidence>
<sequence length="59" mass="6812">MKKTLLLILALSSCCKAYSQKILTSWSQQNIENYTKEMYDQAQRLTAAELLQKNLNDKS</sequence>
<dbReference type="Proteomes" id="UP000248553">
    <property type="component" value="Unassembled WGS sequence"/>
</dbReference>
<name>A0A328BVK6_9BACT</name>